<dbReference type="Pfam" id="PF00171">
    <property type="entry name" value="Aldedh"/>
    <property type="match status" value="1"/>
</dbReference>
<evidence type="ECO:0000256" key="2">
    <source>
        <dbReference type="ARBA" id="ARBA00023027"/>
    </source>
</evidence>
<sequence length="125" mass="14088">MLVVDNFIDGKFEPTAEYLDNYDPSTGQVYSKVASSTREDVLAAISAAQRAQPLWQKKTMSERVSVLRRIADLLEERLEEFAAAESRDQGKPVWLAENVDIPRAVHNFRHFANNAVNGHELCVGR</sequence>
<name>A0A1V9Y3M6_9ACAR</name>
<dbReference type="PANTHER" id="PTHR43720:SF2">
    <property type="entry name" value="2-AMINOMUCONIC SEMIALDEHYDE DEHYDROGENASE"/>
    <property type="match status" value="1"/>
</dbReference>
<dbReference type="AlphaFoldDB" id="A0A1V9Y3M6"/>
<dbReference type="GO" id="GO:0016620">
    <property type="term" value="F:oxidoreductase activity, acting on the aldehyde or oxo group of donors, NAD or NADP as acceptor"/>
    <property type="evidence" value="ECO:0007669"/>
    <property type="project" value="TreeGrafter"/>
</dbReference>
<organism evidence="4 5">
    <name type="scientific">Tropilaelaps mercedesae</name>
    <dbReference type="NCBI Taxonomy" id="418985"/>
    <lineage>
        <taxon>Eukaryota</taxon>
        <taxon>Metazoa</taxon>
        <taxon>Ecdysozoa</taxon>
        <taxon>Arthropoda</taxon>
        <taxon>Chelicerata</taxon>
        <taxon>Arachnida</taxon>
        <taxon>Acari</taxon>
        <taxon>Parasitiformes</taxon>
        <taxon>Mesostigmata</taxon>
        <taxon>Gamasina</taxon>
        <taxon>Dermanyssoidea</taxon>
        <taxon>Laelapidae</taxon>
        <taxon>Tropilaelaps</taxon>
    </lineage>
</organism>
<dbReference type="PANTHER" id="PTHR43720">
    <property type="entry name" value="2-AMINOMUCONIC SEMIALDEHYDE DEHYDROGENASE"/>
    <property type="match status" value="1"/>
</dbReference>
<protein>
    <submittedName>
        <fullName evidence="4">Aldehyde dehydrogenase family 8 member A1-like</fullName>
    </submittedName>
</protein>
<dbReference type="InterPro" id="IPR016161">
    <property type="entry name" value="Ald_DH/histidinol_DH"/>
</dbReference>
<dbReference type="InterPro" id="IPR016162">
    <property type="entry name" value="Ald_DH_N"/>
</dbReference>
<keyword evidence="2" id="KW-0520">NAD</keyword>
<feature type="domain" description="Aldehyde dehydrogenase" evidence="3">
    <location>
        <begin position="17"/>
        <end position="115"/>
    </location>
</feature>
<proteinExistence type="inferred from homology"/>
<dbReference type="InterPro" id="IPR015590">
    <property type="entry name" value="Aldehyde_DH_dom"/>
</dbReference>
<accession>A0A1V9Y3M6</accession>
<comment type="caution">
    <text evidence="4">The sequence shown here is derived from an EMBL/GenBank/DDBJ whole genome shotgun (WGS) entry which is preliminary data.</text>
</comment>
<dbReference type="STRING" id="418985.A0A1V9Y3M6"/>
<dbReference type="OrthoDB" id="310895at2759"/>
<evidence type="ECO:0000313" key="5">
    <source>
        <dbReference type="Proteomes" id="UP000192247"/>
    </source>
</evidence>
<gene>
    <name evidence="4" type="ORF">BIW11_05230</name>
</gene>
<dbReference type="SUPFAM" id="SSF53720">
    <property type="entry name" value="ALDH-like"/>
    <property type="match status" value="1"/>
</dbReference>
<dbReference type="EMBL" id="MNPL01000259">
    <property type="protein sequence ID" value="OQR80178.1"/>
    <property type="molecule type" value="Genomic_DNA"/>
</dbReference>
<dbReference type="InParanoid" id="A0A1V9Y3M6"/>
<reference evidence="4 5" key="1">
    <citation type="journal article" date="2017" name="Gigascience">
        <title>Draft genome of the honey bee ectoparasitic mite, Tropilaelaps mercedesae, is shaped by the parasitic life history.</title>
        <authorList>
            <person name="Dong X."/>
            <person name="Armstrong S.D."/>
            <person name="Xia D."/>
            <person name="Makepeace B.L."/>
            <person name="Darby A.C."/>
            <person name="Kadowaki T."/>
        </authorList>
    </citation>
    <scope>NUCLEOTIDE SEQUENCE [LARGE SCALE GENOMIC DNA]</scope>
    <source>
        <strain evidence="4">Wuxi-XJTLU</strain>
    </source>
</reference>
<keyword evidence="5" id="KW-1185">Reference proteome</keyword>
<evidence type="ECO:0000259" key="3">
    <source>
        <dbReference type="Pfam" id="PF00171"/>
    </source>
</evidence>
<dbReference type="Gene3D" id="3.40.605.10">
    <property type="entry name" value="Aldehyde Dehydrogenase, Chain A, domain 1"/>
    <property type="match status" value="1"/>
</dbReference>
<dbReference type="Proteomes" id="UP000192247">
    <property type="component" value="Unassembled WGS sequence"/>
</dbReference>
<evidence type="ECO:0000256" key="1">
    <source>
        <dbReference type="ARBA" id="ARBA00009986"/>
    </source>
</evidence>
<comment type="similarity">
    <text evidence="1">Belongs to the aldehyde dehydrogenase family.</text>
</comment>
<evidence type="ECO:0000313" key="4">
    <source>
        <dbReference type="EMBL" id="OQR80178.1"/>
    </source>
</evidence>